<comment type="caution">
    <text evidence="3">The sequence shown here is derived from an EMBL/GenBank/DDBJ whole genome shotgun (WGS) entry which is preliminary data.</text>
</comment>
<protein>
    <submittedName>
        <fullName evidence="3">PH domain-containing protein</fullName>
    </submittedName>
</protein>
<keyword evidence="1" id="KW-0472">Membrane</keyword>
<accession>A0A7C3SIC9</accession>
<dbReference type="AlphaFoldDB" id="A0A7C3SIC9"/>
<proteinExistence type="predicted"/>
<evidence type="ECO:0000256" key="1">
    <source>
        <dbReference type="SAM" id="Phobius"/>
    </source>
</evidence>
<evidence type="ECO:0000259" key="2">
    <source>
        <dbReference type="Pfam" id="PF03703"/>
    </source>
</evidence>
<dbReference type="EMBL" id="DTHB01000016">
    <property type="protein sequence ID" value="HGB13999.1"/>
    <property type="molecule type" value="Genomic_DNA"/>
</dbReference>
<gene>
    <name evidence="3" type="ORF">ENV62_01995</name>
</gene>
<reference evidence="3" key="1">
    <citation type="journal article" date="2020" name="mSystems">
        <title>Genome- and Community-Level Interaction Insights into Carbon Utilization and Element Cycling Functions of Hydrothermarchaeota in Hydrothermal Sediment.</title>
        <authorList>
            <person name="Zhou Z."/>
            <person name="Liu Y."/>
            <person name="Xu W."/>
            <person name="Pan J."/>
            <person name="Luo Z.H."/>
            <person name="Li M."/>
        </authorList>
    </citation>
    <scope>NUCLEOTIDE SEQUENCE [LARGE SCALE GENOMIC DNA]</scope>
    <source>
        <strain evidence="3">SpSt-776</strain>
    </source>
</reference>
<keyword evidence="1" id="KW-0812">Transmembrane</keyword>
<feature type="domain" description="YdbS-like PH" evidence="2">
    <location>
        <begin position="59"/>
        <end position="135"/>
    </location>
</feature>
<dbReference type="InterPro" id="IPR005182">
    <property type="entry name" value="YdbS-like_PH"/>
</dbReference>
<name>A0A7C3SIC9_9BACT</name>
<feature type="transmembrane region" description="Helical" evidence="1">
    <location>
        <begin position="18"/>
        <end position="35"/>
    </location>
</feature>
<feature type="transmembrane region" description="Helical" evidence="1">
    <location>
        <begin position="41"/>
        <end position="59"/>
    </location>
</feature>
<keyword evidence="1" id="KW-1133">Transmembrane helix</keyword>
<dbReference type="Pfam" id="PF03703">
    <property type="entry name" value="bPH_2"/>
    <property type="match status" value="1"/>
</dbReference>
<sequence length="140" mass="16113">MTTAVPPKTWVWRPCGRAFFVYYVAMALFFFGPLINPEVGLSPRLGFVLGLIVAAAVVYQGTQEYHLTEKGLSKVWRWPERRQEIPWENVGEIRVRRGFTQTLLRVGNLSIQDKSGGPQMFWFGLSNPKEVKEIIERCRP</sequence>
<evidence type="ECO:0000313" key="3">
    <source>
        <dbReference type="EMBL" id="HGB13999.1"/>
    </source>
</evidence>
<organism evidence="3">
    <name type="scientific">Desulfobacca acetoxidans</name>
    <dbReference type="NCBI Taxonomy" id="60893"/>
    <lineage>
        <taxon>Bacteria</taxon>
        <taxon>Pseudomonadati</taxon>
        <taxon>Thermodesulfobacteriota</taxon>
        <taxon>Desulfobaccia</taxon>
        <taxon>Desulfobaccales</taxon>
        <taxon>Desulfobaccaceae</taxon>
        <taxon>Desulfobacca</taxon>
    </lineage>
</organism>